<evidence type="ECO:0000256" key="4">
    <source>
        <dbReference type="ARBA" id="ARBA00022692"/>
    </source>
</evidence>
<feature type="transmembrane region" description="Helical" evidence="7">
    <location>
        <begin position="61"/>
        <end position="83"/>
    </location>
</feature>
<dbReference type="Proteomes" id="UP000503540">
    <property type="component" value="Chromosome"/>
</dbReference>
<keyword evidence="2 7" id="KW-0813">Transport</keyword>
<dbReference type="PROSITE" id="PS50928">
    <property type="entry name" value="ABC_TM1"/>
    <property type="match status" value="1"/>
</dbReference>
<dbReference type="SUPFAM" id="SSF161098">
    <property type="entry name" value="MetI-like"/>
    <property type="match status" value="1"/>
</dbReference>
<evidence type="ECO:0000313" key="11">
    <source>
        <dbReference type="Proteomes" id="UP000503540"/>
    </source>
</evidence>
<keyword evidence="4 7" id="KW-0812">Transmembrane</keyword>
<keyword evidence="3" id="KW-1003">Cell membrane</keyword>
<gene>
    <name evidence="10" type="ORF">F5544_38660</name>
</gene>
<protein>
    <submittedName>
        <fullName evidence="10">ABC transporter permease subunit</fullName>
    </submittedName>
</protein>
<evidence type="ECO:0000256" key="1">
    <source>
        <dbReference type="ARBA" id="ARBA00004651"/>
    </source>
</evidence>
<sequence length="368" mass="39060">MRCRSTSPRTRSRPPPACTAPVSGRITGSRKAHTTFGSTVVSDAVVTDIRFYAHRTIGKRVLLRVLSGLGVLWGAATLSFVSLRLAPGDTVDLLVGEQRRTPELEAAIRAEWGLNDPVVVQYLRYLWNCAHGDFGRSYILHKPVSGILAAQAAPTLTLTAAALLVAVVFAVVVAATTAHRRRSRAFANAVELTLVSTPSFWLGIVLLAVFSFQLKLFPVSGSKGLASLVLPALALGLPLGAVISQVLRDGLERALEEPFALTVRSWSVSESALRLRHGLRHAAVPAVTLTGWLVGGLLGGAVVTEAVFGRPGLGRVTVDAVLAKDLPVVLAVAMLSALVYVVLSTIVDLLGLLLDPRLRTGSRRGEQG</sequence>
<dbReference type="InterPro" id="IPR035906">
    <property type="entry name" value="MetI-like_sf"/>
</dbReference>
<keyword evidence="5 7" id="KW-1133">Transmembrane helix</keyword>
<dbReference type="AlphaFoldDB" id="A0A6G9YRN1"/>
<feature type="domain" description="ABC transmembrane type-1" evidence="9">
    <location>
        <begin position="152"/>
        <end position="351"/>
    </location>
</feature>
<proteinExistence type="inferred from homology"/>
<evidence type="ECO:0000256" key="5">
    <source>
        <dbReference type="ARBA" id="ARBA00022989"/>
    </source>
</evidence>
<evidence type="ECO:0000256" key="3">
    <source>
        <dbReference type="ARBA" id="ARBA00022475"/>
    </source>
</evidence>
<comment type="subcellular location">
    <subcellularLocation>
        <location evidence="1 7">Cell membrane</location>
        <topology evidence="1 7">Multi-pass membrane protein</topology>
    </subcellularLocation>
</comment>
<dbReference type="InterPro" id="IPR000515">
    <property type="entry name" value="MetI-like"/>
</dbReference>
<dbReference type="Gene3D" id="1.10.3720.10">
    <property type="entry name" value="MetI-like"/>
    <property type="match status" value="1"/>
</dbReference>
<dbReference type="GO" id="GO:0005886">
    <property type="term" value="C:plasma membrane"/>
    <property type="evidence" value="ECO:0007669"/>
    <property type="project" value="UniProtKB-SubCell"/>
</dbReference>
<feature type="transmembrane region" description="Helical" evidence="7">
    <location>
        <begin position="190"/>
        <end position="212"/>
    </location>
</feature>
<feature type="transmembrane region" description="Helical" evidence="7">
    <location>
        <begin position="283"/>
        <end position="308"/>
    </location>
</feature>
<evidence type="ECO:0000256" key="6">
    <source>
        <dbReference type="ARBA" id="ARBA00023136"/>
    </source>
</evidence>
<dbReference type="Pfam" id="PF00528">
    <property type="entry name" value="BPD_transp_1"/>
    <property type="match status" value="1"/>
</dbReference>
<accession>A0A6G9YRN1</accession>
<dbReference type="PANTHER" id="PTHR43163:SF6">
    <property type="entry name" value="DIPEPTIDE TRANSPORT SYSTEM PERMEASE PROTEIN DPPB-RELATED"/>
    <property type="match status" value="1"/>
</dbReference>
<evidence type="ECO:0000256" key="2">
    <source>
        <dbReference type="ARBA" id="ARBA00022448"/>
    </source>
</evidence>
<evidence type="ECO:0000256" key="8">
    <source>
        <dbReference type="SAM" id="MobiDB-lite"/>
    </source>
</evidence>
<keyword evidence="11" id="KW-1185">Reference proteome</keyword>
<evidence type="ECO:0000259" key="9">
    <source>
        <dbReference type="PROSITE" id="PS50928"/>
    </source>
</evidence>
<comment type="similarity">
    <text evidence="7">Belongs to the binding-protein-dependent transport system permease family.</text>
</comment>
<name>A0A6G9YRN1_9NOCA</name>
<dbReference type="KEGG" id="nah:F5544_38660"/>
<feature type="transmembrane region" description="Helical" evidence="7">
    <location>
        <begin position="158"/>
        <end position="178"/>
    </location>
</feature>
<keyword evidence="6 7" id="KW-0472">Membrane</keyword>
<dbReference type="GO" id="GO:0071916">
    <property type="term" value="F:dipeptide transmembrane transporter activity"/>
    <property type="evidence" value="ECO:0007669"/>
    <property type="project" value="TreeGrafter"/>
</dbReference>
<feature type="transmembrane region" description="Helical" evidence="7">
    <location>
        <begin position="328"/>
        <end position="354"/>
    </location>
</feature>
<evidence type="ECO:0000313" key="10">
    <source>
        <dbReference type="EMBL" id="QIS15553.1"/>
    </source>
</evidence>
<dbReference type="PANTHER" id="PTHR43163">
    <property type="entry name" value="DIPEPTIDE TRANSPORT SYSTEM PERMEASE PROTEIN DPPB-RELATED"/>
    <property type="match status" value="1"/>
</dbReference>
<feature type="region of interest" description="Disordered" evidence="8">
    <location>
        <begin position="1"/>
        <end position="25"/>
    </location>
</feature>
<organism evidence="10 11">
    <name type="scientific">Nocardia arthritidis</name>
    <dbReference type="NCBI Taxonomy" id="228602"/>
    <lineage>
        <taxon>Bacteria</taxon>
        <taxon>Bacillati</taxon>
        <taxon>Actinomycetota</taxon>
        <taxon>Actinomycetes</taxon>
        <taxon>Mycobacteriales</taxon>
        <taxon>Nocardiaceae</taxon>
        <taxon>Nocardia</taxon>
    </lineage>
</organism>
<dbReference type="EMBL" id="CP046172">
    <property type="protein sequence ID" value="QIS15553.1"/>
    <property type="molecule type" value="Genomic_DNA"/>
</dbReference>
<feature type="transmembrane region" description="Helical" evidence="7">
    <location>
        <begin position="224"/>
        <end position="243"/>
    </location>
</feature>
<evidence type="ECO:0000256" key="7">
    <source>
        <dbReference type="RuleBase" id="RU363032"/>
    </source>
</evidence>
<reference evidence="10 11" key="1">
    <citation type="journal article" date="2019" name="ACS Chem. Biol.">
        <title>Identification and Mobilization of a Cryptic Antibiotic Biosynthesis Gene Locus from a Human-Pathogenic Nocardia Isolate.</title>
        <authorList>
            <person name="Herisse M."/>
            <person name="Ishida K."/>
            <person name="Porter J.L."/>
            <person name="Howden B."/>
            <person name="Hertweck C."/>
            <person name="Stinear T.P."/>
            <person name="Pidot S.J."/>
        </authorList>
    </citation>
    <scope>NUCLEOTIDE SEQUENCE [LARGE SCALE GENOMIC DNA]</scope>
    <source>
        <strain evidence="10 11">AUSMDU00012717</strain>
    </source>
</reference>